<comment type="caution">
    <text evidence="2">The sequence shown here is derived from an EMBL/GenBank/DDBJ whole genome shotgun (WGS) entry which is preliminary data.</text>
</comment>
<proteinExistence type="predicted"/>
<feature type="repeat" description="TPR" evidence="1">
    <location>
        <begin position="304"/>
        <end position="337"/>
    </location>
</feature>
<dbReference type="Gene3D" id="1.25.40.10">
    <property type="entry name" value="Tetratricopeptide repeat domain"/>
    <property type="match status" value="3"/>
</dbReference>
<evidence type="ECO:0000313" key="3">
    <source>
        <dbReference type="Proteomes" id="UP000295668"/>
    </source>
</evidence>
<organism evidence="2 3">
    <name type="scientific">Pedobacter changchengzhani</name>
    <dbReference type="NCBI Taxonomy" id="2529274"/>
    <lineage>
        <taxon>Bacteria</taxon>
        <taxon>Pseudomonadati</taxon>
        <taxon>Bacteroidota</taxon>
        <taxon>Sphingobacteriia</taxon>
        <taxon>Sphingobacteriales</taxon>
        <taxon>Sphingobacteriaceae</taxon>
        <taxon>Pedobacter</taxon>
    </lineage>
</organism>
<protein>
    <submittedName>
        <fullName evidence="2">Gliding motility protein</fullName>
    </submittedName>
</protein>
<name>A0A4R5MQ53_9SPHI</name>
<dbReference type="OrthoDB" id="1522549at2"/>
<dbReference type="Proteomes" id="UP000295668">
    <property type="component" value="Unassembled WGS sequence"/>
</dbReference>
<keyword evidence="3" id="KW-1185">Reference proteome</keyword>
<dbReference type="InterPro" id="IPR011990">
    <property type="entry name" value="TPR-like_helical_dom_sf"/>
</dbReference>
<gene>
    <name evidence="2" type="ORF">EZJ43_01790</name>
</gene>
<sequence length="920" mass="105375">MKNYIQPNLNPLLFCISILLLYGCITPKDTAVSRKMQNLTARYNYIYNSKVLLSEYNEDLAQTIQDDYEKILPVYFDPAPQIDLVLTAGTANKQLDEIITKGQTVINDKSFSNYIDDAYMLIGKANYLKGNYFTASEYFDYVAKTYKSDAKTFIMAMNWKAKSQMELNHLAYADKVLDTMLRALSVYKKNLPEPLATTAQMRIYQSRNIDAINLLTPAIRTADNKQLRIRWQYVLAQLQEKENDPQNAFITYTKVENSNAPFEMYFHANLRRIKLKALISGYKVNEDKELLSLIKDDKNLDYIDQIYYQIGELFSTEGNYKKAEENYLKSAKASTKNQNQKALSFLKIADLNFKQFSNYIKAKAYYDSTMTVLPKTHPDYAAIAKKANNLQYLTDRYEVISREDTLQMIAKLPAWQREARIKLLLKKPLIGVPTTTIKENQSLPTSIFQNDDNTLINLTVGNGSKFYFNNTAAVSNGLADFKKRWGNRPLEDNWRQSQRSSMQESSEILSGGDVASVIKPIKTIDSAGKQNQTALEKDYLAKLPIDSAMLAKSNQSIIDAYFEIATFYQQELNDKNEANKVYLELLNRYPENNQLAAIYYSLYLNNNGVDQYKSNEYKQLVLTKFPNSDFAKTILDPSYSIKKNNLEDAVNENYNQVFNNYAKKDYQEVIKQTVSSLTDFPSNDLAPQYAYLKAIAVGRTAKVDALLTEFNAIVKTYPEDKIITPLVEDHLKYIAANLAEFKQRKLALIDFDSAEPRFVNQPKPQAKKPLEVAKPADSTKIAVKVDVKDLITENAGVKTDGVFNNATSDTYYYVIDVNDASLTLTSSRFGLGQFNRGNYPDNDLVHKLIEFDNDQLIYVTSFVDLDDAKLYESSIKDQLSKIMKVPASNYRTFIISKNNFEKLTDRKRINQYLEFFKIGY</sequence>
<dbReference type="RefSeq" id="WP_133260942.1">
    <property type="nucleotide sequence ID" value="NZ_SJCY01000001.1"/>
</dbReference>
<dbReference type="InterPro" id="IPR019734">
    <property type="entry name" value="TPR_rpt"/>
</dbReference>
<evidence type="ECO:0000313" key="2">
    <source>
        <dbReference type="EMBL" id="TDG37848.1"/>
    </source>
</evidence>
<dbReference type="PROSITE" id="PS50005">
    <property type="entry name" value="TPR"/>
    <property type="match status" value="1"/>
</dbReference>
<evidence type="ECO:0000256" key="1">
    <source>
        <dbReference type="PROSITE-ProRule" id="PRU00339"/>
    </source>
</evidence>
<accession>A0A4R5MQ53</accession>
<dbReference type="AlphaFoldDB" id="A0A4R5MQ53"/>
<dbReference type="EMBL" id="SJCY01000001">
    <property type="protein sequence ID" value="TDG37848.1"/>
    <property type="molecule type" value="Genomic_DNA"/>
</dbReference>
<keyword evidence="1" id="KW-0802">TPR repeat</keyword>
<dbReference type="SUPFAM" id="SSF48452">
    <property type="entry name" value="TPR-like"/>
    <property type="match status" value="1"/>
</dbReference>
<reference evidence="2 3" key="1">
    <citation type="submission" date="2019-02" db="EMBL/GenBank/DDBJ databases">
        <title>Pedobacter sp. nov., a novel speices isolated from soil of pinguins habitat in Antarcitica.</title>
        <authorList>
            <person name="He R.-H."/>
        </authorList>
    </citation>
    <scope>NUCLEOTIDE SEQUENCE [LARGE SCALE GENOMIC DNA]</scope>
    <source>
        <strain evidence="2 3">E01020</strain>
    </source>
</reference>
<dbReference type="PROSITE" id="PS51257">
    <property type="entry name" value="PROKAR_LIPOPROTEIN"/>
    <property type="match status" value="1"/>
</dbReference>